<dbReference type="OrthoDB" id="5521772at2"/>
<dbReference type="KEGG" id="hoh:Hoch_2721"/>
<feature type="signal peptide" evidence="1">
    <location>
        <begin position="1"/>
        <end position="25"/>
    </location>
</feature>
<dbReference type="HOGENOM" id="CLU_093818_0_0_7"/>
<dbReference type="Proteomes" id="UP000001880">
    <property type="component" value="Chromosome"/>
</dbReference>
<name>D0LN73_HALO1</name>
<dbReference type="eggNOG" id="COG3137">
    <property type="taxonomic scope" value="Bacteria"/>
</dbReference>
<evidence type="ECO:0000313" key="3">
    <source>
        <dbReference type="Proteomes" id="UP000001880"/>
    </source>
</evidence>
<feature type="chain" id="PRO_5003010434" description="DUF481 domain-containing protein" evidence="1">
    <location>
        <begin position="26"/>
        <end position="267"/>
    </location>
</feature>
<protein>
    <recommendedName>
        <fullName evidence="4">DUF481 domain-containing protein</fullName>
    </recommendedName>
</protein>
<accession>D0LN73</accession>
<dbReference type="EMBL" id="CP001804">
    <property type="protein sequence ID" value="ACY15250.1"/>
    <property type="molecule type" value="Genomic_DNA"/>
</dbReference>
<dbReference type="STRING" id="502025.Hoch_2721"/>
<dbReference type="InterPro" id="IPR007433">
    <property type="entry name" value="DUF481"/>
</dbReference>
<evidence type="ECO:0000256" key="1">
    <source>
        <dbReference type="SAM" id="SignalP"/>
    </source>
</evidence>
<proteinExistence type="predicted"/>
<organism evidence="2 3">
    <name type="scientific">Haliangium ochraceum (strain DSM 14365 / JCM 11303 / SMP-2)</name>
    <dbReference type="NCBI Taxonomy" id="502025"/>
    <lineage>
        <taxon>Bacteria</taxon>
        <taxon>Pseudomonadati</taxon>
        <taxon>Myxococcota</taxon>
        <taxon>Polyangia</taxon>
        <taxon>Haliangiales</taxon>
        <taxon>Kofleriaceae</taxon>
        <taxon>Haliangium</taxon>
    </lineage>
</organism>
<gene>
    <name evidence="2" type="ordered locus">Hoch_2721</name>
</gene>
<evidence type="ECO:0008006" key="4">
    <source>
        <dbReference type="Google" id="ProtNLM"/>
    </source>
</evidence>
<dbReference type="Pfam" id="PF04338">
    <property type="entry name" value="DUF481"/>
    <property type="match status" value="1"/>
</dbReference>
<sequence>MENFRLALWAGSFVALLAMAKPAAADIVNVISVVSVEAEEGLSGSVTGAVDFRRGNTTRLILSAAPVLRYRQGEHLFLSYGSGEYDEDNDTVRKIFGHARYRHAFTEQLTGEVFTQHETNPGRGQEYRGLVGVGPLYQLVDRDHVRLAGALAYMLEYELVDETTVTCPPEVPDCADDPGLQHRLSAYLTGSYAIADNLQVVETLYLQPLVTDPAGDFRLLNDAQISVLLTKFLAFNNALTVAYDSAPNPTINKNYDIALKSSITLQF</sequence>
<keyword evidence="1" id="KW-0732">Signal</keyword>
<dbReference type="AlphaFoldDB" id="D0LN73"/>
<keyword evidence="3" id="KW-1185">Reference proteome</keyword>
<evidence type="ECO:0000313" key="2">
    <source>
        <dbReference type="EMBL" id="ACY15250.1"/>
    </source>
</evidence>
<reference evidence="2 3" key="1">
    <citation type="journal article" date="2010" name="Stand. Genomic Sci.">
        <title>Complete genome sequence of Haliangium ochraceum type strain (SMP-2).</title>
        <authorList>
            <consortium name="US DOE Joint Genome Institute (JGI-PGF)"/>
            <person name="Ivanova N."/>
            <person name="Daum C."/>
            <person name="Lang E."/>
            <person name="Abt B."/>
            <person name="Kopitz M."/>
            <person name="Saunders E."/>
            <person name="Lapidus A."/>
            <person name="Lucas S."/>
            <person name="Glavina Del Rio T."/>
            <person name="Nolan M."/>
            <person name="Tice H."/>
            <person name="Copeland A."/>
            <person name="Cheng J.F."/>
            <person name="Chen F."/>
            <person name="Bruce D."/>
            <person name="Goodwin L."/>
            <person name="Pitluck S."/>
            <person name="Mavromatis K."/>
            <person name="Pati A."/>
            <person name="Mikhailova N."/>
            <person name="Chen A."/>
            <person name="Palaniappan K."/>
            <person name="Land M."/>
            <person name="Hauser L."/>
            <person name="Chang Y.J."/>
            <person name="Jeffries C.D."/>
            <person name="Detter J.C."/>
            <person name="Brettin T."/>
            <person name="Rohde M."/>
            <person name="Goker M."/>
            <person name="Bristow J."/>
            <person name="Markowitz V."/>
            <person name="Eisen J.A."/>
            <person name="Hugenholtz P."/>
            <person name="Kyrpides N.C."/>
            <person name="Klenk H.P."/>
        </authorList>
    </citation>
    <scope>NUCLEOTIDE SEQUENCE [LARGE SCALE GENOMIC DNA]</scope>
    <source>
        <strain evidence="3">DSM 14365 / CIP 107738 / JCM 11303 / AJ 13395 / SMP-2</strain>
    </source>
</reference>